<gene>
    <name evidence="1" type="ORF">ONZ43_g3106</name>
</gene>
<dbReference type="EMBL" id="JAPESX010000696">
    <property type="protein sequence ID" value="KAJ8120097.1"/>
    <property type="molecule type" value="Genomic_DNA"/>
</dbReference>
<reference evidence="1" key="1">
    <citation type="submission" date="2022-11" db="EMBL/GenBank/DDBJ databases">
        <title>Genome Sequence of Nemania bipapillata.</title>
        <authorList>
            <person name="Buettner E."/>
        </authorList>
    </citation>
    <scope>NUCLEOTIDE SEQUENCE</scope>
    <source>
        <strain evidence="1">CP14</strain>
    </source>
</reference>
<organism evidence="1 2">
    <name type="scientific">Nemania bipapillata</name>
    <dbReference type="NCBI Taxonomy" id="110536"/>
    <lineage>
        <taxon>Eukaryota</taxon>
        <taxon>Fungi</taxon>
        <taxon>Dikarya</taxon>
        <taxon>Ascomycota</taxon>
        <taxon>Pezizomycotina</taxon>
        <taxon>Sordariomycetes</taxon>
        <taxon>Xylariomycetidae</taxon>
        <taxon>Xylariales</taxon>
        <taxon>Xylariaceae</taxon>
        <taxon>Nemania</taxon>
    </lineage>
</organism>
<name>A0ACC2IY13_9PEZI</name>
<protein>
    <submittedName>
        <fullName evidence="1">Uncharacterized protein</fullName>
    </submittedName>
</protein>
<sequence>MFFPLDPKSLTCQKYNPTRVSTPGGTIGYGGSLMAGYSIAAPGGYMIAARTLEMWDTFGTKPGFTAEKPWLLRPFDKVRFFKVTIEEYDSMARDYFAGRYRWQISPSTFDFQKTVKVMDRAQTDPDIIEFKRRQREASEEQEAVENMLYAEWATEAGSSEAVGEEQLATEDDNTVIIPSPMAASLWKIEIKEGDIIEEGQVVAVLEAMKMEVKVLAPKEAKGCQVRKIARGTQTVVNAGDALFILSKPDEK</sequence>
<evidence type="ECO:0000313" key="1">
    <source>
        <dbReference type="EMBL" id="KAJ8120097.1"/>
    </source>
</evidence>
<dbReference type="Proteomes" id="UP001153334">
    <property type="component" value="Unassembled WGS sequence"/>
</dbReference>
<accession>A0ACC2IY13</accession>
<comment type="caution">
    <text evidence="1">The sequence shown here is derived from an EMBL/GenBank/DDBJ whole genome shotgun (WGS) entry which is preliminary data.</text>
</comment>
<evidence type="ECO:0000313" key="2">
    <source>
        <dbReference type="Proteomes" id="UP001153334"/>
    </source>
</evidence>
<keyword evidence="2" id="KW-1185">Reference proteome</keyword>
<proteinExistence type="predicted"/>